<dbReference type="RefSeq" id="XP_003859682.1">
    <property type="nucleotide sequence ID" value="XM_003859634.1"/>
</dbReference>
<dbReference type="GeneID" id="13392979"/>
<evidence type="ECO:0000256" key="1">
    <source>
        <dbReference type="SAM" id="MobiDB-lite"/>
    </source>
</evidence>
<evidence type="ECO:0000313" key="3">
    <source>
        <dbReference type="EMBL" id="CBZ32974.1"/>
    </source>
</evidence>
<sequence length="109" mass="12607">MSSIFYRFYTLYLYVCVPTPLATSPRPIIYSHSFFLSSFLLSNNLSHSFVLCDIPKMPPKHYDEKSDIVPPHDRAEALAMEYEDSHHERPGTKKHNETPSHQGKPKSVR</sequence>
<evidence type="ECO:0000313" key="5">
    <source>
        <dbReference type="Proteomes" id="UP000274082"/>
    </source>
</evidence>
<reference evidence="4" key="3">
    <citation type="submission" date="2011-02" db="EMBL/GenBank/DDBJ databases">
        <title>Whole genome sequencing of Leishmania donovani clinical lines reveals dynamic variation related to drug resistance.</title>
        <authorList>
            <person name="Downing T."/>
            <person name="Imamura H."/>
            <person name="Sanders M."/>
            <person name="Decuypere S."/>
            <person name="Hertz-Fowler C."/>
            <person name="Clark T.G."/>
            <person name="Rijal S."/>
            <person name="Sundar S."/>
            <person name="Quail M.A."/>
            <person name="De Doncker S."/>
            <person name="Maes I."/>
            <person name="Vanaerschot M."/>
            <person name="Stark O."/>
            <person name="Schonian G."/>
            <person name="Dujardin J.C."/>
            <person name="Berriman M."/>
        </authorList>
    </citation>
    <scope>NUCLEOTIDE SEQUENCE [LARGE SCALE GENOMIC DNA]</scope>
    <source>
        <strain evidence="4">BPK282A1</strain>
    </source>
</reference>
<feature type="region of interest" description="Disordered" evidence="1">
    <location>
        <begin position="79"/>
        <end position="109"/>
    </location>
</feature>
<accession>A0A3S7WTQ4</accession>
<dbReference type="EMBL" id="CP029514">
    <property type="protein sequence ID" value="AYU77571.1"/>
    <property type="molecule type" value="Genomic_DNA"/>
</dbReference>
<dbReference type="Proteomes" id="UP000274082">
    <property type="component" value="Chromosome 15"/>
</dbReference>
<gene>
    <name evidence="3" type="ORF">LDBPK_151590</name>
    <name evidence="2" type="ORF">LdCL_150021200</name>
</gene>
<name>E9BCJ8_LEIDO</name>
<proteinExistence type="predicted"/>
<organism evidence="3 4">
    <name type="scientific">Leishmania donovani</name>
    <dbReference type="NCBI Taxonomy" id="5661"/>
    <lineage>
        <taxon>Eukaryota</taxon>
        <taxon>Discoba</taxon>
        <taxon>Euglenozoa</taxon>
        <taxon>Kinetoplastea</taxon>
        <taxon>Metakinetoplastina</taxon>
        <taxon>Trypanosomatida</taxon>
        <taxon>Trypanosomatidae</taxon>
        <taxon>Leishmaniinae</taxon>
        <taxon>Leishmania</taxon>
    </lineage>
</organism>
<reference evidence="2 5" key="4">
    <citation type="journal article" date="2018" name="Sci. Rep.">
        <title>A complete Leishmania donovani reference genome identifies novel genetic variations associated with virulence.</title>
        <authorList>
            <person name="Lypaczewski P."/>
            <person name="Hoshizaki J."/>
            <person name="Zhang W.-W."/>
            <person name="McCall L.-I."/>
            <person name="Torcivia-Rodriguez J."/>
            <person name="Simonyan V."/>
            <person name="Kaur A."/>
            <person name="Dewar K."/>
            <person name="Matlashewski G."/>
        </authorList>
    </citation>
    <scope>NUCLEOTIDE SEQUENCE [LARGE SCALE GENOMIC DNA]</scope>
    <source>
        <strain evidence="2 5">LdCL</strain>
    </source>
</reference>
<keyword evidence="5" id="KW-1185">Reference proteome</keyword>
<accession>E9BCJ8</accession>
<dbReference type="Proteomes" id="UP000008980">
    <property type="component" value="Chromosome 15"/>
</dbReference>
<dbReference type="AlphaFoldDB" id="E9BCJ8"/>
<dbReference type="OMA" id="SHHERPG"/>
<reference evidence="3" key="2">
    <citation type="submission" date="2011-01" db="EMBL/GenBank/DDBJ databases">
        <authorList>
            <person name="Zhao B.P."/>
            <person name="Ren Z.A."/>
            <person name="Li C.D."/>
        </authorList>
    </citation>
    <scope>NUCLEOTIDE SEQUENCE</scope>
    <source>
        <strain evidence="3">BPK282A1</strain>
    </source>
</reference>
<dbReference type="KEGG" id="ldo:LDBPK_151590"/>
<feature type="compositionally biased region" description="Basic and acidic residues" evidence="1">
    <location>
        <begin position="83"/>
        <end position="98"/>
    </location>
</feature>
<reference evidence="3 4" key="1">
    <citation type="journal article" date="2011" name="Genome Res.">
        <title>Whole genome sequencing of multiple Leishmania donovani clinical isolates provides insights into population structure and mechanisms of drug resistance.</title>
        <authorList>
            <person name="Downing T."/>
            <person name="Imamura H."/>
            <person name="Decuypere S."/>
            <person name="Clark T.G."/>
            <person name="Coombs G.H."/>
            <person name="Cotton J.A."/>
            <person name="Hilley J.D."/>
            <person name="de Doncker S."/>
            <person name="Maes I."/>
            <person name="Mottram J.C."/>
            <person name="Quail M.A."/>
            <person name="Rijal S."/>
            <person name="Sanders M."/>
            <person name="Schonian G."/>
            <person name="Stark O."/>
            <person name="Sundar S."/>
            <person name="Vanaerschot M."/>
            <person name="Hertz-Fowler C."/>
            <person name="Dujardin J.C."/>
            <person name="Berriman M."/>
        </authorList>
    </citation>
    <scope>NUCLEOTIDE SEQUENCE [LARGE SCALE GENOMIC DNA]</scope>
    <source>
        <strain evidence="3 4">BPK282A1</strain>
    </source>
</reference>
<dbReference type="VEuPathDB" id="TriTrypDB:LdCL_150021200"/>
<dbReference type="VEuPathDB" id="TriTrypDB:LdBPK_151590.1"/>
<dbReference type="OrthoDB" id="266052at2759"/>
<protein>
    <submittedName>
        <fullName evidence="3">Uncharacterized protein</fullName>
    </submittedName>
</protein>
<evidence type="ECO:0000313" key="4">
    <source>
        <dbReference type="Proteomes" id="UP000008980"/>
    </source>
</evidence>
<evidence type="ECO:0000313" key="2">
    <source>
        <dbReference type="EMBL" id="AYU77571.1"/>
    </source>
</evidence>
<dbReference type="PhylomeDB" id="E9BCJ8"/>
<dbReference type="EMBL" id="FR799602">
    <property type="protein sequence ID" value="CBZ32974.1"/>
    <property type="molecule type" value="Genomic_DNA"/>
</dbReference>